<dbReference type="STRING" id="1797298.A2988_02470"/>
<sequence length="80" mass="9001">MKKTLLFIIALYQKTISPDHGVFKNAHAATKLRCRFYPSCSAYWYEAIGAHGARKGVLLGILRIAKCHPWHDGGYDPVVK</sequence>
<comment type="similarity">
    <text evidence="1">Belongs to the UPF0161 family.</text>
</comment>
<evidence type="ECO:0000313" key="2">
    <source>
        <dbReference type="EMBL" id="OGD34369.1"/>
    </source>
</evidence>
<dbReference type="SMART" id="SM01234">
    <property type="entry name" value="Haemolytic"/>
    <property type="match status" value="1"/>
</dbReference>
<dbReference type="EMBL" id="MEYS01000001">
    <property type="protein sequence ID" value="OGD34369.1"/>
    <property type="molecule type" value="Genomic_DNA"/>
</dbReference>
<evidence type="ECO:0000256" key="1">
    <source>
        <dbReference type="HAMAP-Rule" id="MF_00386"/>
    </source>
</evidence>
<accession>A0A1F5BUS1</accession>
<gene>
    <name evidence="2" type="ORF">A2988_02470</name>
</gene>
<evidence type="ECO:0000313" key="3">
    <source>
        <dbReference type="Proteomes" id="UP000176650"/>
    </source>
</evidence>
<dbReference type="NCBIfam" id="TIGR00278">
    <property type="entry name" value="membrane protein insertion efficiency factor YidD"/>
    <property type="match status" value="1"/>
</dbReference>
<keyword evidence="1" id="KW-1003">Cell membrane</keyword>
<organism evidence="2 3">
    <name type="scientific">Candidatus Azambacteria bacterium RIFCSPLOWO2_01_FULL_46_25</name>
    <dbReference type="NCBI Taxonomy" id="1797298"/>
    <lineage>
        <taxon>Bacteria</taxon>
        <taxon>Candidatus Azamiibacteriota</taxon>
    </lineage>
</organism>
<dbReference type="PANTHER" id="PTHR33383:SF1">
    <property type="entry name" value="MEMBRANE PROTEIN INSERTION EFFICIENCY FACTOR-RELATED"/>
    <property type="match status" value="1"/>
</dbReference>
<name>A0A1F5BUS1_9BACT</name>
<dbReference type="HAMAP" id="MF_00386">
    <property type="entry name" value="UPF0161_YidD"/>
    <property type="match status" value="1"/>
</dbReference>
<reference evidence="2 3" key="1">
    <citation type="journal article" date="2016" name="Nat. Commun.">
        <title>Thousands of microbial genomes shed light on interconnected biogeochemical processes in an aquifer system.</title>
        <authorList>
            <person name="Anantharaman K."/>
            <person name="Brown C.T."/>
            <person name="Hug L.A."/>
            <person name="Sharon I."/>
            <person name="Castelle C.J."/>
            <person name="Probst A.J."/>
            <person name="Thomas B.C."/>
            <person name="Singh A."/>
            <person name="Wilkins M.J."/>
            <person name="Karaoz U."/>
            <person name="Brodie E.L."/>
            <person name="Williams K.H."/>
            <person name="Hubbard S.S."/>
            <person name="Banfield J.F."/>
        </authorList>
    </citation>
    <scope>NUCLEOTIDE SEQUENCE [LARGE SCALE GENOMIC DNA]</scope>
</reference>
<comment type="caution">
    <text evidence="2">The sequence shown here is derived from an EMBL/GenBank/DDBJ whole genome shotgun (WGS) entry which is preliminary data.</text>
</comment>
<dbReference type="Proteomes" id="UP000176650">
    <property type="component" value="Unassembled WGS sequence"/>
</dbReference>
<keyword evidence="1" id="KW-0472">Membrane</keyword>
<proteinExistence type="inferred from homology"/>
<dbReference type="Pfam" id="PF01809">
    <property type="entry name" value="YidD"/>
    <property type="match status" value="1"/>
</dbReference>
<comment type="function">
    <text evidence="1">Could be involved in insertion of integral membrane proteins into the membrane.</text>
</comment>
<dbReference type="AlphaFoldDB" id="A0A1F5BUS1"/>
<comment type="subcellular location">
    <subcellularLocation>
        <location evidence="1">Cell membrane</location>
        <topology evidence="1">Peripheral membrane protein</topology>
        <orientation evidence="1">Cytoplasmic side</orientation>
    </subcellularLocation>
</comment>
<dbReference type="InterPro" id="IPR002696">
    <property type="entry name" value="Membr_insert_effic_factor_YidD"/>
</dbReference>
<dbReference type="PANTHER" id="PTHR33383">
    <property type="entry name" value="MEMBRANE PROTEIN INSERTION EFFICIENCY FACTOR-RELATED"/>
    <property type="match status" value="1"/>
</dbReference>
<protein>
    <recommendedName>
        <fullName evidence="1">Putative membrane protein insertion efficiency factor</fullName>
    </recommendedName>
</protein>
<dbReference type="GO" id="GO:0005886">
    <property type="term" value="C:plasma membrane"/>
    <property type="evidence" value="ECO:0007669"/>
    <property type="project" value="UniProtKB-SubCell"/>
</dbReference>